<dbReference type="EMBL" id="CPZJ01000002">
    <property type="protein sequence ID" value="CNF12648.1"/>
    <property type="molecule type" value="Genomic_DNA"/>
</dbReference>
<dbReference type="Pfam" id="PF13332">
    <property type="entry name" value="Fil_haemagg_2"/>
    <property type="match status" value="4"/>
</dbReference>
<evidence type="ECO:0000313" key="4">
    <source>
        <dbReference type="EMBL" id="CNF12648.1"/>
    </source>
</evidence>
<dbReference type="NCBIfam" id="TIGR01901">
    <property type="entry name" value="adhes_NPXG"/>
    <property type="match status" value="1"/>
</dbReference>
<dbReference type="InterPro" id="IPR011050">
    <property type="entry name" value="Pectin_lyase_fold/virulence"/>
</dbReference>
<protein>
    <submittedName>
        <fullName evidence="4">Putative hemolysin</fullName>
    </submittedName>
</protein>
<dbReference type="InterPro" id="IPR012334">
    <property type="entry name" value="Pectin_lyas_fold"/>
</dbReference>
<dbReference type="RefSeq" id="WP_050072651.1">
    <property type="nucleotide sequence ID" value="NZ_CPZJ01000002.1"/>
</dbReference>
<evidence type="ECO:0000259" key="3">
    <source>
        <dbReference type="SMART" id="SM00912"/>
    </source>
</evidence>
<keyword evidence="2" id="KW-0732">Signal</keyword>
<dbReference type="InterPro" id="IPR008638">
    <property type="entry name" value="FhaB/CdiA-like_TPS"/>
</dbReference>
<sequence length="1518" mass="161434">MGKKEFKLSPAGKLTVLLAMMLTPISVIHAAESSLAATAGAHSPDIHVATNGVTVIDITPPSESGMSHNQYEEFSVGHEGMVFNNSLESINSNAGQLSANPNLQDKAASLILNEVVGRNASLLLGQQQVVGMAADYILANPNGISCDGCSFDPNFNQVTMVVGQSVVNDGVLQQFDTSNNTQRMTIKNTAAADLATVLTLITPTLDAHSDIRATKDINVIVGQNTVSSQNVVLDSDAGDASKTMIDGYYLGSIAANRIQLIDTRKGSGVALRGDITAQEELNINAAGTIWLQSDVVKGGTIDLHAKNVIMAKDSSTLQEPNQVVKTISVDGGDVNIIASDKTQLTSVQIRASDILVKGSTVIIEGSAREKKTIIDSDKQGDGLGDKITEYTQSVKKFDESVILGDSSLNIEATDGDLVIKGATLRSFDGVKLDASRDLLISGNIGKETTDKLVVMKSFGSDLKNGNKRELITFENLGKANIYANGNTELKAGRDINVAGVKVNVDGGGHLKLNSGNNISVNPQKIEDSKVNYTGFTQWDALGGSEKDLDKKHTYIHKPSELSGGNVYINAKENVSIVASKVNALNDTSIKAAGDLILAGVLNKITEYHDKKTGGAFNIITDSSNKENSNERFVDTEIISGGSVALDSNNVFIDGALVNTGGALGVDAKGNFVVTAARQQQQSDEENSRLSWEWFANKQKDKQFRAGFEIKHVNNKEKNSKTKSHFATLTANKININADKDIRFYGTAIKTNQGDLALSAKEGVQFLAAIDYHLTDKERTIYSGGAHYDGGIDMFGSGVEGKYSYYEHHKMTNTSIASKTDINGNMLITAGEDITHQGAQHQVNGEYHESAKNIYHMASNDKTISNSTEKEIKSGLGFNINYSKYTRQIEKIIKDPANVLHHLGGTGSIKGISDPNAGVDIYASGGKTTKSGLSSLASVTEIAAADITLLARENIIDDGTQYHAKGLNKEGGLFSLDAGHHFSHAAINSSQSEVDGEKGEGAIRVSTMTGKDIKVVLSGAAETSKKNNASSMLLPSSIKAGSHILIKTIGNAYYQATEFSSEQGGGHIKSGGDIYFDQVIDSRSNNATGTHGKGKLTLGGGMGSKELRLDLGGGYQKNDDHESNAKVSQINARHDVIFDAANITLIGTEIGNEKAKVGNVQMMAGQKLILGASLSDSANNSLKAGGNIRVGGKVSASVTDSSKMGFIGGDGNADKVNESQVVRKGMKIYSAGVLSLQAGSDDNQAIYTQGLQVDAKKVDVSANKGGIFMESALTILPKDNWNFDINADLVLTSKFNKDSDGLIDKSSGSKSHYTGAGIKVGIDKQDIVEHQNTHIKTDTFTLKSHKDTRMVGADVSTDIALVDVGGDLHIESQKDKQDITKVLVNFALSHTNDKSSSVVSNISKIGTKRFEGQIKDILTRGINKTGAAYNKRFPPKDTMGGVSFSKDKQTVALPPLSSKTQSQNLADKTARFLGDKFKSGLTGPAGLAGHANLDVNIVKNDAIDHVSGIFAQKWLILRC</sequence>
<evidence type="ECO:0000256" key="2">
    <source>
        <dbReference type="SAM" id="SignalP"/>
    </source>
</evidence>
<dbReference type="Pfam" id="PF05860">
    <property type="entry name" value="TPS"/>
    <property type="match status" value="1"/>
</dbReference>
<proteinExistence type="predicted"/>
<dbReference type="Gene3D" id="2.160.20.10">
    <property type="entry name" value="Single-stranded right-handed beta-helix, Pectin lyase-like"/>
    <property type="match status" value="1"/>
</dbReference>
<dbReference type="SMART" id="SM00912">
    <property type="entry name" value="Haemagg_act"/>
    <property type="match status" value="1"/>
</dbReference>
<feature type="signal peptide" evidence="2">
    <location>
        <begin position="1"/>
        <end position="30"/>
    </location>
</feature>
<dbReference type="eggNOG" id="COG3210">
    <property type="taxonomic scope" value="Bacteria"/>
</dbReference>
<organism evidence="4 5">
    <name type="scientific">Yersinia intermedia</name>
    <dbReference type="NCBI Taxonomy" id="631"/>
    <lineage>
        <taxon>Bacteria</taxon>
        <taxon>Pseudomonadati</taxon>
        <taxon>Pseudomonadota</taxon>
        <taxon>Gammaproteobacteria</taxon>
        <taxon>Enterobacterales</taxon>
        <taxon>Yersiniaceae</taxon>
        <taxon>Yersinia</taxon>
    </lineage>
</organism>
<name>A0A0T9LQ95_YERIN</name>
<dbReference type="GO" id="GO:0090729">
    <property type="term" value="F:toxin activity"/>
    <property type="evidence" value="ECO:0007669"/>
    <property type="project" value="UniProtKB-KW"/>
</dbReference>
<dbReference type="InterPro" id="IPR025157">
    <property type="entry name" value="Hemagglutinin_rpt"/>
</dbReference>
<reference evidence="4 5" key="1">
    <citation type="submission" date="2015-03" db="EMBL/GenBank/DDBJ databases">
        <authorList>
            <person name="Murphy D."/>
        </authorList>
    </citation>
    <scope>NUCLEOTIDE SEQUENCE [LARGE SCALE GENOMIC DNA]</scope>
    <source>
        <strain evidence="4 5">BR165/97</strain>
    </source>
</reference>
<gene>
    <name evidence="4" type="primary">shlA_1</name>
    <name evidence="4" type="ORF">ERS008530_00459</name>
</gene>
<dbReference type="OrthoDB" id="6480537at2"/>
<evidence type="ECO:0000313" key="5">
    <source>
        <dbReference type="Proteomes" id="UP000038750"/>
    </source>
</evidence>
<evidence type="ECO:0000256" key="1">
    <source>
        <dbReference type="ARBA" id="ARBA00022656"/>
    </source>
</evidence>
<dbReference type="GO" id="GO:0003824">
    <property type="term" value="F:catalytic activity"/>
    <property type="evidence" value="ECO:0007669"/>
    <property type="project" value="UniProtKB-ARBA"/>
</dbReference>
<accession>A0A0T9LQ95</accession>
<dbReference type="Proteomes" id="UP000038750">
    <property type="component" value="Unassembled WGS sequence"/>
</dbReference>
<feature type="chain" id="PRO_5006692689" evidence="2">
    <location>
        <begin position="31"/>
        <end position="1518"/>
    </location>
</feature>
<dbReference type="SUPFAM" id="SSF51126">
    <property type="entry name" value="Pectin lyase-like"/>
    <property type="match status" value="1"/>
</dbReference>
<feature type="domain" description="Filamentous haemagglutinin FhaB/tRNA nuclease CdiA-like TPS" evidence="3">
    <location>
        <begin position="50"/>
        <end position="170"/>
    </location>
</feature>
<keyword evidence="1" id="KW-0800">Toxin</keyword>